<dbReference type="InterPro" id="IPR040505">
    <property type="entry name" value="DUF5537"/>
</dbReference>
<name>A0A8B8VMB8_BALMU</name>
<dbReference type="Proteomes" id="UP000694857">
    <property type="component" value="Chromosome 17"/>
</dbReference>
<evidence type="ECO:0000313" key="1">
    <source>
        <dbReference type="Proteomes" id="UP000694857"/>
    </source>
</evidence>
<proteinExistence type="predicted"/>
<dbReference type="AlphaFoldDB" id="A0A8B8VMB8"/>
<sequence>MVAVFQSILISSALLKKEEKMPMLPPEIKFEPSNVTRNSLDSCFLFERSWRKAVLETQKMRKEYTTAFGLEEFKECVKMPYLPGLPNCQKSVSSTPLEVHKRLLHADTEMPPVSHSTENMSGCLQVFYSPLHIEQRPVKEQSWQSRLKKTKPTCTVAPLQEKSKGSGFSDPLAGAPSQYLQRLSKMAILEYDTIRQETTRKLKKSKKQEL</sequence>
<evidence type="ECO:0000313" key="2">
    <source>
        <dbReference type="RefSeq" id="XP_036685795.1"/>
    </source>
</evidence>
<organism evidence="1 2">
    <name type="scientific">Balaenoptera musculus</name>
    <name type="common">Blue whale</name>
    <dbReference type="NCBI Taxonomy" id="9771"/>
    <lineage>
        <taxon>Eukaryota</taxon>
        <taxon>Metazoa</taxon>
        <taxon>Chordata</taxon>
        <taxon>Craniata</taxon>
        <taxon>Vertebrata</taxon>
        <taxon>Euteleostomi</taxon>
        <taxon>Mammalia</taxon>
        <taxon>Eutheria</taxon>
        <taxon>Laurasiatheria</taxon>
        <taxon>Artiodactyla</taxon>
        <taxon>Whippomorpha</taxon>
        <taxon>Cetacea</taxon>
        <taxon>Mysticeti</taxon>
        <taxon>Balaenopteridae</taxon>
        <taxon>Balaenoptera</taxon>
    </lineage>
</organism>
<gene>
    <name evidence="2" type="primary">C17H8orf89</name>
</gene>
<accession>A0A8B8VMB8</accession>
<dbReference type="Pfam" id="PF17690">
    <property type="entry name" value="DUF5537"/>
    <property type="match status" value="2"/>
</dbReference>
<keyword evidence="1" id="KW-1185">Reference proteome</keyword>
<dbReference type="CTD" id="132440293"/>
<dbReference type="RefSeq" id="XP_036685795.1">
    <property type="nucleotide sequence ID" value="XM_036829900.1"/>
</dbReference>
<reference evidence="2" key="1">
    <citation type="submission" date="2025-08" db="UniProtKB">
        <authorList>
            <consortium name="RefSeq"/>
        </authorList>
    </citation>
    <scope>IDENTIFICATION</scope>
    <source>
        <tissue evidence="2">Epidermis and Blubber</tissue>
    </source>
</reference>
<dbReference type="GeneID" id="118883275"/>
<dbReference type="KEGG" id="bmus:118883275"/>
<protein>
    <submittedName>
        <fullName evidence="2">Uncharacterized protein</fullName>
    </submittedName>
</protein>
<dbReference type="OrthoDB" id="9679462at2759"/>